<gene>
    <name evidence="4" type="ORF">AB3N04_05900</name>
</gene>
<evidence type="ECO:0000256" key="2">
    <source>
        <dbReference type="ARBA" id="ARBA00022723"/>
    </source>
</evidence>
<protein>
    <submittedName>
        <fullName evidence="4">DinB family protein</fullName>
    </submittedName>
</protein>
<feature type="binding site" evidence="3">
    <location>
        <position position="127"/>
    </location>
    <ligand>
        <name>a divalent metal cation</name>
        <dbReference type="ChEBI" id="CHEBI:60240"/>
    </ligand>
</feature>
<keyword evidence="2 3" id="KW-0479">Metal-binding</keyword>
<sequence length="160" mass="18928">MFLYNWQVREDWFKWCKSLSLEELQAERIGGMGSILKNLIHVIDCELLWINYMLEEPHDYPEKDSISNLDDVIRYSIFTKTITETFLRNMTNDYENKKVHINGKGGISYSFTYGKIIRHLITHEVHHIGQLSIWSRELELKPISSDLIVRQYAKKTGSLF</sequence>
<organism evidence="4">
    <name type="scientific">Alkalihalophilus sp. As8PL</name>
    <dbReference type="NCBI Taxonomy" id="3237103"/>
    <lineage>
        <taxon>Bacteria</taxon>
        <taxon>Bacillati</taxon>
        <taxon>Bacillota</taxon>
        <taxon>Bacilli</taxon>
        <taxon>Bacillales</taxon>
        <taxon>Bacillaceae</taxon>
        <taxon>Alkalihalophilus</taxon>
    </lineage>
</organism>
<evidence type="ECO:0000256" key="1">
    <source>
        <dbReference type="ARBA" id="ARBA00008635"/>
    </source>
</evidence>
<dbReference type="InterPro" id="IPR034660">
    <property type="entry name" value="DinB/YfiT-like"/>
</dbReference>
<dbReference type="PANTHER" id="PTHR37302:SF3">
    <property type="entry name" value="DAMAGE-INDUCIBLE PROTEIN DINB"/>
    <property type="match status" value="1"/>
</dbReference>
<accession>A0AB39BXQ4</accession>
<evidence type="ECO:0000256" key="3">
    <source>
        <dbReference type="PIRSR" id="PIRSR607837-1"/>
    </source>
</evidence>
<name>A0AB39BXQ4_9BACI</name>
<dbReference type="Pfam" id="PF05163">
    <property type="entry name" value="DinB"/>
    <property type="match status" value="1"/>
</dbReference>
<dbReference type="AlphaFoldDB" id="A0AB39BXQ4"/>
<proteinExistence type="inferred from homology"/>
<dbReference type="Gene3D" id="1.20.120.450">
    <property type="entry name" value="dinb family like domain"/>
    <property type="match status" value="1"/>
</dbReference>
<feature type="binding site" evidence="3">
    <location>
        <position position="123"/>
    </location>
    <ligand>
        <name>a divalent metal cation</name>
        <dbReference type="ChEBI" id="CHEBI:60240"/>
    </ligand>
</feature>
<evidence type="ECO:0000313" key="4">
    <source>
        <dbReference type="EMBL" id="XDI38785.1"/>
    </source>
</evidence>
<dbReference type="InterPro" id="IPR007837">
    <property type="entry name" value="DinB"/>
</dbReference>
<comment type="similarity">
    <text evidence="1">Belongs to the DinB family.</text>
</comment>
<dbReference type="EMBL" id="CP162551">
    <property type="protein sequence ID" value="XDI38785.1"/>
    <property type="molecule type" value="Genomic_DNA"/>
</dbReference>
<dbReference type="SUPFAM" id="SSF109854">
    <property type="entry name" value="DinB/YfiT-like putative metalloenzymes"/>
    <property type="match status" value="1"/>
</dbReference>
<feature type="binding site" evidence="3">
    <location>
        <position position="41"/>
    </location>
    <ligand>
        <name>a divalent metal cation</name>
        <dbReference type="ChEBI" id="CHEBI:60240"/>
    </ligand>
</feature>
<dbReference type="RefSeq" id="WP_368506000.1">
    <property type="nucleotide sequence ID" value="NZ_CP162551.1"/>
</dbReference>
<reference evidence="4" key="1">
    <citation type="submission" date="2024-07" db="EMBL/GenBank/DDBJ databases">
        <title>Identification and characteristics of an arsenic-resistant bacterial isolate, which belongs to a novel species.</title>
        <authorList>
            <person name="Juszczyk A."/>
            <person name="Kowalczyk A."/>
            <person name="Was K."/>
            <person name="Kosowicz W."/>
            <person name="Budzyn A."/>
            <person name="Latowski D."/>
        </authorList>
    </citation>
    <scope>NUCLEOTIDE SEQUENCE</scope>
    <source>
        <strain evidence="4">As8PL</strain>
    </source>
</reference>
<dbReference type="GO" id="GO:0046872">
    <property type="term" value="F:metal ion binding"/>
    <property type="evidence" value="ECO:0007669"/>
    <property type="project" value="UniProtKB-KW"/>
</dbReference>
<dbReference type="PANTHER" id="PTHR37302">
    <property type="entry name" value="SLR1116 PROTEIN"/>
    <property type="match status" value="1"/>
</dbReference>